<evidence type="ECO:0000313" key="2">
    <source>
        <dbReference type="Proteomes" id="UP000246078"/>
    </source>
</evidence>
<evidence type="ECO:0000313" key="1">
    <source>
        <dbReference type="EMBL" id="PWV09872.1"/>
    </source>
</evidence>
<dbReference type="VEuPathDB" id="TriTrypDB:TcYC6_0036340"/>
<protein>
    <submittedName>
        <fullName evidence="1">Uncharacterized protein</fullName>
    </submittedName>
</protein>
<dbReference type="VEuPathDB" id="TriTrypDB:C4B63_27g213"/>
<dbReference type="AlphaFoldDB" id="A0A2V2WNV3"/>
<dbReference type="VEuPathDB" id="TriTrypDB:TCSYLVIO_006499"/>
<accession>A0A2V2WNV3</accession>
<dbReference type="VEuPathDB" id="TriTrypDB:ECC02_006095"/>
<comment type="caution">
    <text evidence="1">The sequence shown here is derived from an EMBL/GenBank/DDBJ whole genome shotgun (WGS) entry which is preliminary data.</text>
</comment>
<dbReference type="VEuPathDB" id="TriTrypDB:TcG_05865"/>
<dbReference type="EMBL" id="PRFC01000074">
    <property type="protein sequence ID" value="PWV09872.1"/>
    <property type="molecule type" value="Genomic_DNA"/>
</dbReference>
<dbReference type="VEuPathDB" id="TriTrypDB:TCDM_03802"/>
<dbReference type="VEuPathDB" id="TriTrypDB:TcCL_ESM03967"/>
<dbReference type="VEuPathDB" id="TriTrypDB:TcBrA4_0109010"/>
<sequence length="181" mass="20194">MRVTIMDAVCRVFVSHYQAICTVLFVNCSDAQQRTDREMLLRETISLFIGLCETSQLVARTTSGESSALSAVRALHVLMIAPGMTLLTESELESAWRAIEQLLRRDGDGANTMRKQCTTAVVSTIVTSLGDVVAMRIAKGNNNSNRNIKQMHWYRRQMSRPLRLPPSLSSCVTPFPQPHPD</sequence>
<dbReference type="VEuPathDB" id="TriTrypDB:TcCLB.511127.390"/>
<dbReference type="VEuPathDB" id="TriTrypDB:BCY84_01345"/>
<organism evidence="1 2">
    <name type="scientific">Trypanosoma cruzi</name>
    <dbReference type="NCBI Taxonomy" id="5693"/>
    <lineage>
        <taxon>Eukaryota</taxon>
        <taxon>Discoba</taxon>
        <taxon>Euglenozoa</taxon>
        <taxon>Kinetoplastea</taxon>
        <taxon>Metakinetoplastina</taxon>
        <taxon>Trypanosomatida</taxon>
        <taxon>Trypanosomatidae</taxon>
        <taxon>Trypanosoma</taxon>
        <taxon>Schizotrypanum</taxon>
    </lineage>
</organism>
<dbReference type="Proteomes" id="UP000246078">
    <property type="component" value="Unassembled WGS sequence"/>
</dbReference>
<name>A0A2V2WNV3_TRYCR</name>
<dbReference type="VEuPathDB" id="TriTrypDB:C3747_74g109"/>
<dbReference type="VEuPathDB" id="TriTrypDB:Tc_MARK_9495"/>
<proteinExistence type="predicted"/>
<gene>
    <name evidence="1" type="ORF">C3747_74g109</name>
</gene>
<reference evidence="1 2" key="1">
    <citation type="journal article" date="2018" name="Microb. Genom.">
        <title>Expanding an expanded genome: long-read sequencing of Trypanosoma cruzi.</title>
        <authorList>
            <person name="Berna L."/>
            <person name="Rodriguez M."/>
            <person name="Chiribao M.L."/>
            <person name="Parodi-Talice A."/>
            <person name="Pita S."/>
            <person name="Rijo G."/>
            <person name="Alvarez-Valin F."/>
            <person name="Robello C."/>
        </authorList>
    </citation>
    <scope>NUCLEOTIDE SEQUENCE [LARGE SCALE GENOMIC DNA]</scope>
    <source>
        <strain evidence="1 2">TCC</strain>
    </source>
</reference>